<evidence type="ECO:0000256" key="12">
    <source>
        <dbReference type="PIRSR" id="PIRSR000081-1"/>
    </source>
</evidence>
<sequence length="161" mass="17948">MSVVSQVLERADEELRYPSISELQSVQNFLSTGAQRVRIAGILAESEDKIVKKATEELFRIHPDYISPGGNAYGQKQRNQCLRDFTWYIRLTTYGVLAGDKDPIEKIGIIGAREMYNSLGVPLVGMADAVRCLKNASLALLSKEDANTTEPYFDYIIQALS</sequence>
<evidence type="ECO:0000256" key="4">
    <source>
        <dbReference type="ARBA" id="ARBA00022531"/>
    </source>
</evidence>
<evidence type="ECO:0000313" key="15">
    <source>
        <dbReference type="EMBL" id="PZO37001.1"/>
    </source>
</evidence>
<dbReference type="PIRSF" id="PIRSF000081">
    <property type="entry name" value="Phycocyanin"/>
    <property type="match status" value="1"/>
</dbReference>
<dbReference type="GO" id="GO:0031676">
    <property type="term" value="C:plasma membrane-derived thylakoid membrane"/>
    <property type="evidence" value="ECO:0007669"/>
    <property type="project" value="UniProtKB-SubCell"/>
</dbReference>
<gene>
    <name evidence="15" type="ORF">DCF19_20080</name>
</gene>
<comment type="subcellular location">
    <subcellularLocation>
        <location evidence="14">Cellular thylakoid membrane</location>
        <topology evidence="14">Peripheral membrane protein</topology>
        <orientation evidence="14">Cytoplasmic side</orientation>
    </subcellularLocation>
    <subcellularLocation>
        <location evidence="1">Membrane</location>
        <topology evidence="1">Peripheral membrane protein</topology>
    </subcellularLocation>
</comment>
<comment type="caution">
    <text evidence="15">The sequence shown here is derived from an EMBL/GenBank/DDBJ whole genome shotgun (WGS) entry which is preliminary data.</text>
</comment>
<keyword evidence="4 14" id="KW-0602">Photosynthesis</keyword>
<dbReference type="GO" id="GO:0030089">
    <property type="term" value="C:phycobilisome"/>
    <property type="evidence" value="ECO:0007669"/>
    <property type="project" value="UniProtKB-KW"/>
</dbReference>
<organism evidence="15 16">
    <name type="scientific">Pseudanabaena frigida</name>
    <dbReference type="NCBI Taxonomy" id="945775"/>
    <lineage>
        <taxon>Bacteria</taxon>
        <taxon>Bacillati</taxon>
        <taxon>Cyanobacteriota</taxon>
        <taxon>Cyanophyceae</taxon>
        <taxon>Pseudanabaenales</taxon>
        <taxon>Pseudanabaenaceae</taxon>
        <taxon>Pseudanabaena</taxon>
    </lineage>
</organism>
<evidence type="ECO:0000256" key="7">
    <source>
        <dbReference type="ARBA" id="ARBA00022982"/>
    </source>
</evidence>
<protein>
    <submittedName>
        <fullName evidence="15">Allophycocyanin</fullName>
    </submittedName>
</protein>
<keyword evidence="11 14" id="KW-0089">Bile pigment</keyword>
<dbReference type="PANTHER" id="PTHR34011:SF2">
    <property type="entry name" value="ALLOPHYCOCYANIN ALPHA CHAIN"/>
    <property type="match status" value="1"/>
</dbReference>
<keyword evidence="3 14" id="KW-0813">Transport</keyword>
<dbReference type="SUPFAM" id="SSF46458">
    <property type="entry name" value="Globin-like"/>
    <property type="match status" value="1"/>
</dbReference>
<feature type="binding site" evidence="12">
    <location>
        <position position="81"/>
    </location>
    <ligand>
        <name>(2R,3E)-phycocyanobilin</name>
        <dbReference type="ChEBI" id="CHEBI:85275"/>
        <label>1</label>
    </ligand>
</feature>
<dbReference type="AlphaFoldDB" id="A0A2W4XMY6"/>
<dbReference type="EMBL" id="QBML01000035">
    <property type="protein sequence ID" value="PZO37001.1"/>
    <property type="molecule type" value="Genomic_DNA"/>
</dbReference>
<dbReference type="InterPro" id="IPR012128">
    <property type="entry name" value="Phycobilisome_asu/bsu"/>
</dbReference>
<keyword evidence="10 14" id="KW-0472">Membrane</keyword>
<evidence type="ECO:0000313" key="16">
    <source>
        <dbReference type="Proteomes" id="UP000249467"/>
    </source>
</evidence>
<feature type="modified residue" description="N4-methylasparagine" evidence="13">
    <location>
        <position position="71"/>
    </location>
</feature>
<evidence type="ECO:0000256" key="14">
    <source>
        <dbReference type="RuleBase" id="RU004438"/>
    </source>
</evidence>
<comment type="similarity">
    <text evidence="2 14">Belongs to the phycobiliprotein family.</text>
</comment>
<dbReference type="InterPro" id="IPR038719">
    <property type="entry name" value="Phycobilisome_asu/bsu_sf"/>
</dbReference>
<evidence type="ECO:0000256" key="1">
    <source>
        <dbReference type="ARBA" id="ARBA00004170"/>
    </source>
</evidence>
<name>A0A2W4XMY6_9CYAN</name>
<dbReference type="Gene3D" id="1.10.490.20">
    <property type="entry name" value="Phycocyanins"/>
    <property type="match status" value="1"/>
</dbReference>
<dbReference type="PANTHER" id="PTHR34011">
    <property type="entry name" value="PHYCOBILISOME 32.1 KDA LINKER POLYPEPTIDE, PHYCOCYANIN-ASSOCIATED, ROD 2-RELATED"/>
    <property type="match status" value="1"/>
</dbReference>
<evidence type="ECO:0000256" key="9">
    <source>
        <dbReference type="ARBA" id="ARBA00023078"/>
    </source>
</evidence>
<proteinExistence type="inferred from homology"/>
<evidence type="ECO:0000256" key="5">
    <source>
        <dbReference type="ARBA" id="ARBA00022549"/>
    </source>
</evidence>
<dbReference type="Proteomes" id="UP000249467">
    <property type="component" value="Unassembled WGS sequence"/>
</dbReference>
<evidence type="ECO:0000256" key="10">
    <source>
        <dbReference type="ARBA" id="ARBA00023136"/>
    </source>
</evidence>
<keyword evidence="9 14" id="KW-0793">Thylakoid</keyword>
<evidence type="ECO:0000256" key="8">
    <source>
        <dbReference type="ARBA" id="ARBA00022991"/>
    </source>
</evidence>
<dbReference type="GO" id="GO:0015979">
    <property type="term" value="P:photosynthesis"/>
    <property type="evidence" value="ECO:0007669"/>
    <property type="project" value="UniProtKB-KW"/>
</dbReference>
<accession>A0A2W4XMY6</accession>
<evidence type="ECO:0000256" key="13">
    <source>
        <dbReference type="PIRSR" id="PIRSR000081-2"/>
    </source>
</evidence>
<dbReference type="CDD" id="cd12125">
    <property type="entry name" value="APC_alpha"/>
    <property type="match status" value="1"/>
</dbReference>
<keyword evidence="7 14" id="KW-0249">Electron transport</keyword>
<reference evidence="15 16" key="2">
    <citation type="submission" date="2018-06" db="EMBL/GenBank/DDBJ databases">
        <title>Metagenomic assembly of (sub)arctic Cyanobacteria and their associated microbiome from non-axenic cultures.</title>
        <authorList>
            <person name="Baurain D."/>
        </authorList>
    </citation>
    <scope>NUCLEOTIDE SEQUENCE [LARGE SCALE GENOMIC DNA]</scope>
    <source>
        <strain evidence="15">ULC066bin1</strain>
    </source>
</reference>
<keyword evidence="6 14" id="KW-0605">Phycobilisome</keyword>
<evidence type="ECO:0000256" key="3">
    <source>
        <dbReference type="ARBA" id="ARBA00022448"/>
    </source>
</evidence>
<evidence type="ECO:0000256" key="11">
    <source>
        <dbReference type="ARBA" id="ARBA00023307"/>
    </source>
</evidence>
<evidence type="ECO:0000256" key="2">
    <source>
        <dbReference type="ARBA" id="ARBA00008182"/>
    </source>
</evidence>
<feature type="binding site" evidence="12">
    <location>
        <position position="71"/>
    </location>
    <ligand>
        <name>(2R,3E)-phycocyanobilin</name>
        <dbReference type="ChEBI" id="CHEBI:85275"/>
        <label>1</label>
    </ligand>
</feature>
<keyword evidence="8 14" id="KW-0157">Chromophore</keyword>
<keyword evidence="5" id="KW-0042">Antenna complex</keyword>
<dbReference type="Pfam" id="PF00502">
    <property type="entry name" value="Phycobilisome"/>
    <property type="match status" value="1"/>
</dbReference>
<reference evidence="15 16" key="1">
    <citation type="submission" date="2018-04" db="EMBL/GenBank/DDBJ databases">
        <authorList>
            <person name="Go L.Y."/>
            <person name="Mitchell J.A."/>
        </authorList>
    </citation>
    <scope>NUCLEOTIDE SEQUENCE [LARGE SCALE GENOMIC DNA]</scope>
    <source>
        <strain evidence="15">ULC066bin1</strain>
    </source>
</reference>
<dbReference type="InterPro" id="IPR009050">
    <property type="entry name" value="Globin-like_sf"/>
</dbReference>
<evidence type="ECO:0000256" key="6">
    <source>
        <dbReference type="ARBA" id="ARBA00022738"/>
    </source>
</evidence>